<protein>
    <recommendedName>
        <fullName evidence="2">UDENN domain-containing protein</fullName>
    </recommendedName>
</protein>
<dbReference type="VEuPathDB" id="TrichDB:TVAG_061320"/>
<dbReference type="PANTHER" id="PTHR31017">
    <property type="entry name" value="LATE SECRETORY PATHWAY PROTEIN AVL9-RELATED"/>
    <property type="match status" value="1"/>
</dbReference>
<accession>A2FYJ9</accession>
<dbReference type="Proteomes" id="UP000001542">
    <property type="component" value="Unassembled WGS sequence"/>
</dbReference>
<sequence>MEHLVALSFEHRIGNQVDGIYPPLPDKEYIKSWSQGLPFIGIPDKAHGSCSSFIHFTLPNPDHPTGQSYGIAAYRSFETSQLKTQDPAYVRGHVQRSLLVISKIPLFGELESKLKQLLFDNFDNLVPSLETMWNQLQEVVASPVRYSGISYPSLFQNLQTEVLTAIKALVLGHRILIFADNSELVSKMVTAIGSLLPGYMYNDDYPYKFFGTDYAFAPYVPLQFTEVLNHSKSHSKIMGTCSELFMDQKIVNYDLLIDCRKIPALITGGDILKMCRPTSVETKWMNELLSELKLNWQKAESADWVRDMFKKWMNTLFFTILSTRHLSIVPEYIWPYLDWIKAYDVFGEQFINELLKLDNTKQILRAKDTSKFQKIDETLVPPKKMTIKSLKFW</sequence>
<evidence type="ECO:0000256" key="1">
    <source>
        <dbReference type="ARBA" id="ARBA00038178"/>
    </source>
</evidence>
<dbReference type="VEuPathDB" id="TrichDB:TVAGG3_0410250"/>
<reference evidence="3" key="2">
    <citation type="journal article" date="2007" name="Science">
        <title>Draft genome sequence of the sexually transmitted pathogen Trichomonas vaginalis.</title>
        <authorList>
            <person name="Carlton J.M."/>
            <person name="Hirt R.P."/>
            <person name="Silva J.C."/>
            <person name="Delcher A.L."/>
            <person name="Schatz M."/>
            <person name="Zhao Q."/>
            <person name="Wortman J.R."/>
            <person name="Bidwell S.L."/>
            <person name="Alsmark U.C.M."/>
            <person name="Besteiro S."/>
            <person name="Sicheritz-Ponten T."/>
            <person name="Noel C.J."/>
            <person name="Dacks J.B."/>
            <person name="Foster P.G."/>
            <person name="Simillion C."/>
            <person name="Van de Peer Y."/>
            <person name="Miranda-Saavedra D."/>
            <person name="Barton G.J."/>
            <person name="Westrop G.D."/>
            <person name="Mueller S."/>
            <person name="Dessi D."/>
            <person name="Fiori P.L."/>
            <person name="Ren Q."/>
            <person name="Paulsen I."/>
            <person name="Zhang H."/>
            <person name="Bastida-Corcuera F.D."/>
            <person name="Simoes-Barbosa A."/>
            <person name="Brown M.T."/>
            <person name="Hayes R.D."/>
            <person name="Mukherjee M."/>
            <person name="Okumura C.Y."/>
            <person name="Schneider R."/>
            <person name="Smith A.J."/>
            <person name="Vanacova S."/>
            <person name="Villalvazo M."/>
            <person name="Haas B.J."/>
            <person name="Pertea M."/>
            <person name="Feldblyum T.V."/>
            <person name="Utterback T.R."/>
            <person name="Shu C.L."/>
            <person name="Osoegawa K."/>
            <person name="de Jong P.J."/>
            <person name="Hrdy I."/>
            <person name="Horvathova L."/>
            <person name="Zubacova Z."/>
            <person name="Dolezal P."/>
            <person name="Malik S.B."/>
            <person name="Logsdon J.M. Jr."/>
            <person name="Henze K."/>
            <person name="Gupta A."/>
            <person name="Wang C.C."/>
            <person name="Dunne R.L."/>
            <person name="Upcroft J.A."/>
            <person name="Upcroft P."/>
            <person name="White O."/>
            <person name="Salzberg S.L."/>
            <person name="Tang P."/>
            <person name="Chiu C.-H."/>
            <person name="Lee Y.-S."/>
            <person name="Embley T.M."/>
            <person name="Coombs G.H."/>
            <person name="Mottram J.C."/>
            <person name="Tachezy J."/>
            <person name="Fraser-Liggett C.M."/>
            <person name="Johnson P.J."/>
        </authorList>
    </citation>
    <scope>NUCLEOTIDE SEQUENCE [LARGE SCALE GENOMIC DNA]</scope>
    <source>
        <strain evidence="3">G3</strain>
    </source>
</reference>
<dbReference type="InterPro" id="IPR051731">
    <property type="entry name" value="DENND11/AVL9_GEFs"/>
</dbReference>
<dbReference type="RefSeq" id="XP_001302954.1">
    <property type="nucleotide sequence ID" value="XM_001302953.1"/>
</dbReference>
<dbReference type="KEGG" id="tva:4747697"/>
<dbReference type="AlphaFoldDB" id="A2FYJ9"/>
<dbReference type="InParanoid" id="A2FYJ9"/>
<gene>
    <name evidence="3" type="ORF">TVAG_061320</name>
</gene>
<dbReference type="EMBL" id="DS114145">
    <property type="protein sequence ID" value="EAX90024.1"/>
    <property type="molecule type" value="Genomic_DNA"/>
</dbReference>
<dbReference type="Pfam" id="PF09794">
    <property type="entry name" value="Avl9"/>
    <property type="match status" value="2"/>
</dbReference>
<feature type="domain" description="UDENN" evidence="2">
    <location>
        <begin position="2"/>
        <end position="393"/>
    </location>
</feature>
<dbReference type="STRING" id="5722.A2FYJ9"/>
<evidence type="ECO:0000259" key="2">
    <source>
        <dbReference type="PROSITE" id="PS50211"/>
    </source>
</evidence>
<reference evidence="3" key="1">
    <citation type="submission" date="2006-10" db="EMBL/GenBank/DDBJ databases">
        <authorList>
            <person name="Amadeo P."/>
            <person name="Zhao Q."/>
            <person name="Wortman J."/>
            <person name="Fraser-Liggett C."/>
            <person name="Carlton J."/>
        </authorList>
    </citation>
    <scope>NUCLEOTIDE SEQUENCE</scope>
    <source>
        <strain evidence="3">G3</strain>
    </source>
</reference>
<organism evidence="3 4">
    <name type="scientific">Trichomonas vaginalis (strain ATCC PRA-98 / G3)</name>
    <dbReference type="NCBI Taxonomy" id="412133"/>
    <lineage>
        <taxon>Eukaryota</taxon>
        <taxon>Metamonada</taxon>
        <taxon>Parabasalia</taxon>
        <taxon>Trichomonadida</taxon>
        <taxon>Trichomonadidae</taxon>
        <taxon>Trichomonas</taxon>
    </lineage>
</organism>
<dbReference type="PROSITE" id="PS50211">
    <property type="entry name" value="DENN"/>
    <property type="match status" value="1"/>
</dbReference>
<name>A2FYJ9_TRIV3</name>
<evidence type="ECO:0000313" key="3">
    <source>
        <dbReference type="EMBL" id="EAX90024.1"/>
    </source>
</evidence>
<dbReference type="InterPro" id="IPR037516">
    <property type="entry name" value="Tripartite_DENN"/>
</dbReference>
<comment type="similarity">
    <text evidence="1">Belongs to the AVL9 family.</text>
</comment>
<dbReference type="GO" id="GO:0005737">
    <property type="term" value="C:cytoplasm"/>
    <property type="evidence" value="ECO:0000318"/>
    <property type="project" value="GO_Central"/>
</dbReference>
<dbReference type="InterPro" id="IPR043153">
    <property type="entry name" value="DENN_C"/>
</dbReference>
<dbReference type="Gene3D" id="3.40.50.11500">
    <property type="match status" value="1"/>
</dbReference>
<proteinExistence type="inferred from homology"/>
<evidence type="ECO:0000313" key="4">
    <source>
        <dbReference type="Proteomes" id="UP000001542"/>
    </source>
</evidence>
<dbReference type="OMA" id="FEHRIGN"/>
<dbReference type="OrthoDB" id="26278at2759"/>
<dbReference type="eggNOG" id="KOG3823">
    <property type="taxonomic scope" value="Eukaryota"/>
</dbReference>
<keyword evidence="4" id="KW-1185">Reference proteome</keyword>
<dbReference type="InterPro" id="IPR018307">
    <property type="entry name" value="ABL9/DENND6_dom"/>
</dbReference>
<dbReference type="FunCoup" id="A2FYJ9">
    <property type="interactions" value="373"/>
</dbReference>
<dbReference type="PANTHER" id="PTHR31017:SF1">
    <property type="entry name" value="LATE SECRETORY PATHWAY PROTEIN AVL9 HOMOLOG"/>
    <property type="match status" value="1"/>
</dbReference>